<gene>
    <name evidence="1" type="ORF">LRAMOSA00958</name>
</gene>
<organism evidence="1">
    <name type="scientific">Lichtheimia ramosa</name>
    <dbReference type="NCBI Taxonomy" id="688394"/>
    <lineage>
        <taxon>Eukaryota</taxon>
        <taxon>Fungi</taxon>
        <taxon>Fungi incertae sedis</taxon>
        <taxon>Mucoromycota</taxon>
        <taxon>Mucoromycotina</taxon>
        <taxon>Mucoromycetes</taxon>
        <taxon>Mucorales</taxon>
        <taxon>Lichtheimiaceae</taxon>
        <taxon>Lichtheimia</taxon>
    </lineage>
</organism>
<name>A0A077W976_9FUNG</name>
<dbReference type="EMBL" id="LK023313">
    <property type="protein sequence ID" value="CDS03556.1"/>
    <property type="molecule type" value="Genomic_DNA"/>
</dbReference>
<protein>
    <submittedName>
        <fullName evidence="1">Uncharacterized protein</fullName>
    </submittedName>
</protein>
<sequence length="149" mass="17073">MFFYSQPNFFFHYCTHPIQVSPNGASTTLAALLSNKRLCFRQVVLRRSCVQQYFGFFKLSISLFVPSKLPLSPLTPCHQLSNKFQPTYSCYNLATLENNHEILLERVFCRLSLVRIISCCSQPFALSCRLLSLSLCLPLYKSLLSTITM</sequence>
<dbReference type="AlphaFoldDB" id="A0A077W976"/>
<accession>A0A077W976</accession>
<reference evidence="1" key="1">
    <citation type="journal article" date="2014" name="Genome Announc.">
        <title>De novo whole-genome sequence and genome annotation of Lichtheimia ramosa.</title>
        <authorList>
            <person name="Linde J."/>
            <person name="Schwartze V."/>
            <person name="Binder U."/>
            <person name="Lass-Florl C."/>
            <person name="Voigt K."/>
            <person name="Horn F."/>
        </authorList>
    </citation>
    <scope>NUCLEOTIDE SEQUENCE</scope>
    <source>
        <strain evidence="1">JMRC FSU:6197</strain>
    </source>
</reference>
<evidence type="ECO:0000313" key="1">
    <source>
        <dbReference type="EMBL" id="CDS03556.1"/>
    </source>
</evidence>
<proteinExistence type="predicted"/>